<reference evidence="3" key="1">
    <citation type="submission" date="2022-10" db="EMBL/GenBank/DDBJ databases">
        <title>Genome assembly of Pristionchus species.</title>
        <authorList>
            <person name="Yoshida K."/>
            <person name="Sommer R.J."/>
        </authorList>
    </citation>
    <scope>NUCLEOTIDE SEQUENCE [LARGE SCALE GENOMIC DNA]</scope>
    <source>
        <strain evidence="3">RS5460</strain>
    </source>
</reference>
<feature type="non-terminal residue" evidence="2">
    <location>
        <position position="1"/>
    </location>
</feature>
<feature type="chain" id="PRO_5042919288" description="Apple domain-containing protein" evidence="1">
    <location>
        <begin position="21"/>
        <end position="159"/>
    </location>
</feature>
<comment type="caution">
    <text evidence="2">The sequence shown here is derived from an EMBL/GenBank/DDBJ whole genome shotgun (WGS) entry which is preliminary data.</text>
</comment>
<evidence type="ECO:0008006" key="4">
    <source>
        <dbReference type="Google" id="ProtNLM"/>
    </source>
</evidence>
<evidence type="ECO:0000313" key="3">
    <source>
        <dbReference type="Proteomes" id="UP001328107"/>
    </source>
</evidence>
<protein>
    <recommendedName>
        <fullName evidence="4">Apple domain-containing protein</fullName>
    </recommendedName>
</protein>
<name>A0AAN5DHP0_9BILA</name>
<dbReference type="EMBL" id="BTRK01000006">
    <property type="protein sequence ID" value="GMR62287.1"/>
    <property type="molecule type" value="Genomic_DNA"/>
</dbReference>
<feature type="signal peptide" evidence="1">
    <location>
        <begin position="1"/>
        <end position="20"/>
    </location>
</feature>
<evidence type="ECO:0000313" key="2">
    <source>
        <dbReference type="EMBL" id="GMR62287.1"/>
    </source>
</evidence>
<proteinExistence type="predicted"/>
<gene>
    <name evidence="2" type="ORF">PMAYCL1PPCAC_32482</name>
</gene>
<evidence type="ECO:0000256" key="1">
    <source>
        <dbReference type="SAM" id="SignalP"/>
    </source>
</evidence>
<accession>A0AAN5DHP0</accession>
<sequence>FFLFALIELSLCLCYRNVASSIPRVVLDVEPRLSTESCRSHCTPNIQCQATFQNRTQTGCLILGAEYPPGNACHAPFTSWVKTEANCCNELLYLTPDYASQQDVVLHPTQKQQLVNGVQQFRCPPGSIFGFIGFDGVFQTRNWWLTCEPSDVDWGHLYR</sequence>
<keyword evidence="3" id="KW-1185">Reference proteome</keyword>
<keyword evidence="1" id="KW-0732">Signal</keyword>
<dbReference type="Proteomes" id="UP001328107">
    <property type="component" value="Unassembled WGS sequence"/>
</dbReference>
<dbReference type="AlphaFoldDB" id="A0AAN5DHP0"/>
<organism evidence="2 3">
    <name type="scientific">Pristionchus mayeri</name>
    <dbReference type="NCBI Taxonomy" id="1317129"/>
    <lineage>
        <taxon>Eukaryota</taxon>
        <taxon>Metazoa</taxon>
        <taxon>Ecdysozoa</taxon>
        <taxon>Nematoda</taxon>
        <taxon>Chromadorea</taxon>
        <taxon>Rhabditida</taxon>
        <taxon>Rhabditina</taxon>
        <taxon>Diplogasteromorpha</taxon>
        <taxon>Diplogasteroidea</taxon>
        <taxon>Neodiplogasteridae</taxon>
        <taxon>Pristionchus</taxon>
    </lineage>
</organism>